<keyword evidence="5" id="KW-0547">Nucleotide-binding</keyword>
<comment type="caution">
    <text evidence="11">The sequence shown here is derived from an EMBL/GenBank/DDBJ whole genome shotgun (WGS) entry which is preliminary data.</text>
</comment>
<accession>A0A4R6PS31</accession>
<dbReference type="Gene3D" id="1.20.5.1930">
    <property type="match status" value="1"/>
</dbReference>
<keyword evidence="3" id="KW-0597">Phosphoprotein</keyword>
<protein>
    <recommendedName>
        <fullName evidence="2">histidine kinase</fullName>
        <ecNumber evidence="2">2.7.13.3</ecNumber>
    </recommendedName>
</protein>
<dbReference type="PANTHER" id="PTHR24421">
    <property type="entry name" value="NITRATE/NITRITE SENSOR PROTEIN NARX-RELATED"/>
    <property type="match status" value="1"/>
</dbReference>
<evidence type="ECO:0000259" key="10">
    <source>
        <dbReference type="Pfam" id="PF07730"/>
    </source>
</evidence>
<reference evidence="11 12" key="1">
    <citation type="submission" date="2019-03" db="EMBL/GenBank/DDBJ databases">
        <title>Genomic Encyclopedia of Type Strains, Phase IV (KMG-IV): sequencing the most valuable type-strain genomes for metagenomic binning, comparative biology and taxonomic classification.</title>
        <authorList>
            <person name="Goeker M."/>
        </authorList>
    </citation>
    <scope>NUCLEOTIDE SEQUENCE [LARGE SCALE GENOMIC DNA]</scope>
    <source>
        <strain evidence="11 12">DSM 44496</strain>
    </source>
</reference>
<evidence type="ECO:0000256" key="9">
    <source>
        <dbReference type="SAM" id="Phobius"/>
    </source>
</evidence>
<feature type="transmembrane region" description="Helical" evidence="9">
    <location>
        <begin position="70"/>
        <end position="87"/>
    </location>
</feature>
<keyword evidence="8" id="KW-0902">Two-component regulatory system</keyword>
<dbReference type="EMBL" id="SNXK01000001">
    <property type="protein sequence ID" value="TDP41631.1"/>
    <property type="molecule type" value="Genomic_DNA"/>
</dbReference>
<name>A0A4R6PS31_NOCIG</name>
<dbReference type="Pfam" id="PF07730">
    <property type="entry name" value="HisKA_3"/>
    <property type="match status" value="1"/>
</dbReference>
<evidence type="ECO:0000313" key="11">
    <source>
        <dbReference type="EMBL" id="TDP41631.1"/>
    </source>
</evidence>
<keyword evidence="9" id="KW-0812">Transmembrane</keyword>
<feature type="transmembrane region" description="Helical" evidence="9">
    <location>
        <begin position="47"/>
        <end position="65"/>
    </location>
</feature>
<dbReference type="Gene3D" id="3.30.565.10">
    <property type="entry name" value="Histidine kinase-like ATPase, C-terminal domain"/>
    <property type="match status" value="1"/>
</dbReference>
<evidence type="ECO:0000256" key="6">
    <source>
        <dbReference type="ARBA" id="ARBA00022777"/>
    </source>
</evidence>
<keyword evidence="6 11" id="KW-0418">Kinase</keyword>
<feature type="transmembrane region" description="Helical" evidence="9">
    <location>
        <begin position="142"/>
        <end position="166"/>
    </location>
</feature>
<dbReference type="GO" id="GO:0005524">
    <property type="term" value="F:ATP binding"/>
    <property type="evidence" value="ECO:0007669"/>
    <property type="project" value="UniProtKB-KW"/>
</dbReference>
<proteinExistence type="predicted"/>
<comment type="catalytic activity">
    <reaction evidence="1">
        <text>ATP + protein L-histidine = ADP + protein N-phospho-L-histidine.</text>
        <dbReference type="EC" id="2.7.13.3"/>
    </reaction>
</comment>
<evidence type="ECO:0000256" key="2">
    <source>
        <dbReference type="ARBA" id="ARBA00012438"/>
    </source>
</evidence>
<feature type="transmembrane region" description="Helical" evidence="9">
    <location>
        <begin position="21"/>
        <end position="41"/>
    </location>
</feature>
<dbReference type="InterPro" id="IPR050482">
    <property type="entry name" value="Sensor_HK_TwoCompSys"/>
</dbReference>
<dbReference type="EC" id="2.7.13.3" evidence="2"/>
<dbReference type="AlphaFoldDB" id="A0A4R6PS31"/>
<evidence type="ECO:0000313" key="12">
    <source>
        <dbReference type="Proteomes" id="UP000295087"/>
    </source>
</evidence>
<keyword evidence="9" id="KW-0472">Membrane</keyword>
<dbReference type="SUPFAM" id="SSF55874">
    <property type="entry name" value="ATPase domain of HSP90 chaperone/DNA topoisomerase II/histidine kinase"/>
    <property type="match status" value="1"/>
</dbReference>
<evidence type="ECO:0000256" key="4">
    <source>
        <dbReference type="ARBA" id="ARBA00022679"/>
    </source>
</evidence>
<evidence type="ECO:0000256" key="8">
    <source>
        <dbReference type="ARBA" id="ARBA00023012"/>
    </source>
</evidence>
<evidence type="ECO:0000256" key="5">
    <source>
        <dbReference type="ARBA" id="ARBA00022741"/>
    </source>
</evidence>
<dbReference type="GO" id="GO:0046983">
    <property type="term" value="F:protein dimerization activity"/>
    <property type="evidence" value="ECO:0007669"/>
    <property type="project" value="InterPro"/>
</dbReference>
<keyword evidence="9" id="KW-1133">Transmembrane helix</keyword>
<dbReference type="CDD" id="cd16917">
    <property type="entry name" value="HATPase_UhpB-NarQ-NarX-like"/>
    <property type="match status" value="1"/>
</dbReference>
<dbReference type="RefSeq" id="WP_133733792.1">
    <property type="nucleotide sequence ID" value="NZ_JBHXPO010000001.1"/>
</dbReference>
<keyword evidence="4" id="KW-0808">Transferase</keyword>
<organism evidence="11 12">
    <name type="scientific">Nocardia ignorata</name>
    <dbReference type="NCBI Taxonomy" id="145285"/>
    <lineage>
        <taxon>Bacteria</taxon>
        <taxon>Bacillati</taxon>
        <taxon>Actinomycetota</taxon>
        <taxon>Actinomycetes</taxon>
        <taxon>Mycobacteriales</taxon>
        <taxon>Nocardiaceae</taxon>
        <taxon>Nocardia</taxon>
    </lineage>
</organism>
<evidence type="ECO:0000256" key="3">
    <source>
        <dbReference type="ARBA" id="ARBA00022553"/>
    </source>
</evidence>
<gene>
    <name evidence="11" type="ORF">DFR75_101734</name>
</gene>
<feature type="domain" description="Signal transduction histidine kinase subgroup 3 dimerisation and phosphoacceptor" evidence="10">
    <location>
        <begin position="191"/>
        <end position="256"/>
    </location>
</feature>
<dbReference type="InterPro" id="IPR036890">
    <property type="entry name" value="HATPase_C_sf"/>
</dbReference>
<keyword evidence="12" id="KW-1185">Reference proteome</keyword>
<feature type="transmembrane region" description="Helical" evidence="9">
    <location>
        <begin position="118"/>
        <end position="136"/>
    </location>
</feature>
<keyword evidence="7" id="KW-0067">ATP-binding</keyword>
<dbReference type="GO" id="GO:0000155">
    <property type="term" value="F:phosphorelay sensor kinase activity"/>
    <property type="evidence" value="ECO:0007669"/>
    <property type="project" value="InterPro"/>
</dbReference>
<dbReference type="GO" id="GO:0016020">
    <property type="term" value="C:membrane"/>
    <property type="evidence" value="ECO:0007669"/>
    <property type="project" value="InterPro"/>
</dbReference>
<sequence length="394" mass="40840">METIAARVLESWPPRLGRWQQVSLSIAAGVVGFVAVLATMVADTELAVVQVVALALGIGTAVSLAMWAPVAGWALGLAALAAASVLTGPQAELWVDPMLTSYFIVLGVGAVRAGARAAAGAWAATVATGIGLALWLRPAEWLVGILGASAVSGLVLSTVIAVRTVGVTSNSLRRERDSTERQRQLTSLWEERARIARELHDVVAHHMTVIAIQAEAAQHSDRNLAPATSARLDTIRNSATVALSEMRHILGVLRSGDATLLPQPTLRDLTGLVETVRGGGTHITLTLTGDTTKLPDAVGLSSYRIVQEALSNAIRHAPGAPVEVTVVVAEKAIDIRVANPCATVPAAGAGHGLLGMRERATMLGGTFSAGAGDAKYVVAASLPLHNGRVDAARD</sequence>
<dbReference type="InterPro" id="IPR011712">
    <property type="entry name" value="Sig_transdc_His_kin_sub3_dim/P"/>
</dbReference>
<dbReference type="PANTHER" id="PTHR24421:SF10">
    <property type="entry name" value="NITRATE_NITRITE SENSOR PROTEIN NARQ"/>
    <property type="match status" value="1"/>
</dbReference>
<dbReference type="Proteomes" id="UP000295087">
    <property type="component" value="Unassembled WGS sequence"/>
</dbReference>
<evidence type="ECO:0000256" key="7">
    <source>
        <dbReference type="ARBA" id="ARBA00022840"/>
    </source>
</evidence>
<evidence type="ECO:0000256" key="1">
    <source>
        <dbReference type="ARBA" id="ARBA00000085"/>
    </source>
</evidence>